<accession>A0A1W9YWP7</accession>
<gene>
    <name evidence="1" type="ORF">BST17_14050</name>
</gene>
<dbReference type="STRING" id="564198.BST17_14050"/>
<organism evidence="1 2">
    <name type="scientific">Mycolicibacterium bacteremicum</name>
    <name type="common">Mycobacterium bacteremicum</name>
    <dbReference type="NCBI Taxonomy" id="564198"/>
    <lineage>
        <taxon>Bacteria</taxon>
        <taxon>Bacillati</taxon>
        <taxon>Actinomycetota</taxon>
        <taxon>Actinomycetes</taxon>
        <taxon>Mycobacteriales</taxon>
        <taxon>Mycobacteriaceae</taxon>
        <taxon>Mycolicibacterium</taxon>
    </lineage>
</organism>
<keyword evidence="2" id="KW-1185">Reference proteome</keyword>
<dbReference type="Proteomes" id="UP000192366">
    <property type="component" value="Unassembled WGS sequence"/>
</dbReference>
<comment type="caution">
    <text evidence="1">The sequence shown here is derived from an EMBL/GenBank/DDBJ whole genome shotgun (WGS) entry which is preliminary data.</text>
</comment>
<evidence type="ECO:0000313" key="2">
    <source>
        <dbReference type="Proteomes" id="UP000192366"/>
    </source>
</evidence>
<dbReference type="OrthoDB" id="4639981at2"/>
<evidence type="ECO:0000313" key="1">
    <source>
        <dbReference type="EMBL" id="ORA04407.1"/>
    </source>
</evidence>
<name>A0A1W9YWP7_MYCBA</name>
<sequence length="123" mass="13057">MNRAEECAFAWALADVATGFIDENTKNQICVRLGAGEYRDTITTLLECFARSAMAVPPALSASLWSWVNGFVGSDLETSLRELANKVRISAGSNPPEAVAGSGALTRGIAGREPAAWRLVTAK</sequence>
<reference evidence="1 2" key="1">
    <citation type="submission" date="2017-02" db="EMBL/GenBank/DDBJ databases">
        <title>The new phylogeny of genus Mycobacterium.</title>
        <authorList>
            <person name="Tortoli E."/>
            <person name="Trovato A."/>
            <person name="Cirillo D.M."/>
        </authorList>
    </citation>
    <scope>NUCLEOTIDE SEQUENCE [LARGE SCALE GENOMIC DNA]</scope>
    <source>
        <strain evidence="1 2">DSM 45578</strain>
    </source>
</reference>
<proteinExistence type="predicted"/>
<dbReference type="RefSeq" id="WP_083059015.1">
    <property type="nucleotide sequence ID" value="NZ_JACKVM010000008.1"/>
</dbReference>
<protein>
    <submittedName>
        <fullName evidence="1">Uncharacterized protein</fullName>
    </submittedName>
</protein>
<dbReference type="EMBL" id="MVHJ01000010">
    <property type="protein sequence ID" value="ORA04407.1"/>
    <property type="molecule type" value="Genomic_DNA"/>
</dbReference>
<dbReference type="AlphaFoldDB" id="A0A1W9YWP7"/>